<protein>
    <submittedName>
        <fullName evidence="2">Uncharacterized protein</fullName>
    </submittedName>
</protein>
<keyword evidence="1" id="KW-0472">Membrane</keyword>
<sequence length="144" mass="14710">MGIADIKNVRWALVLGLGAFALIRPVLSMTGGMDALGTPLGPVLVTAVISVVWVAAVVVARVAEPVLTLVLTGIAYGVFAIVLSAVLSPIVSGELQGPLATSFGFAVVPVLLVNALWGAVAGAIALVLTGRRREQGRSSRTGRQ</sequence>
<gene>
    <name evidence="2" type="ORF">SAMN06265360_104132</name>
</gene>
<feature type="transmembrane region" description="Helical" evidence="1">
    <location>
        <begin position="38"/>
        <end position="59"/>
    </location>
</feature>
<accession>A0A238VY65</accession>
<organism evidence="2 3">
    <name type="scientific">Haloechinothrix alba</name>
    <dbReference type="NCBI Taxonomy" id="664784"/>
    <lineage>
        <taxon>Bacteria</taxon>
        <taxon>Bacillati</taxon>
        <taxon>Actinomycetota</taxon>
        <taxon>Actinomycetes</taxon>
        <taxon>Pseudonocardiales</taxon>
        <taxon>Pseudonocardiaceae</taxon>
        <taxon>Haloechinothrix</taxon>
    </lineage>
</organism>
<dbReference type="EMBL" id="FZNW01000004">
    <property type="protein sequence ID" value="SNR38419.1"/>
    <property type="molecule type" value="Genomic_DNA"/>
</dbReference>
<keyword evidence="1" id="KW-0812">Transmembrane</keyword>
<evidence type="ECO:0000313" key="2">
    <source>
        <dbReference type="EMBL" id="SNR38419.1"/>
    </source>
</evidence>
<feature type="transmembrane region" description="Helical" evidence="1">
    <location>
        <begin position="66"/>
        <end position="91"/>
    </location>
</feature>
<name>A0A238VY65_9PSEU</name>
<keyword evidence="3" id="KW-1185">Reference proteome</keyword>
<evidence type="ECO:0000256" key="1">
    <source>
        <dbReference type="SAM" id="Phobius"/>
    </source>
</evidence>
<feature type="transmembrane region" description="Helical" evidence="1">
    <location>
        <begin position="103"/>
        <end position="128"/>
    </location>
</feature>
<keyword evidence="1" id="KW-1133">Transmembrane helix</keyword>
<evidence type="ECO:0000313" key="3">
    <source>
        <dbReference type="Proteomes" id="UP000198348"/>
    </source>
</evidence>
<dbReference type="Proteomes" id="UP000198348">
    <property type="component" value="Unassembled WGS sequence"/>
</dbReference>
<dbReference type="AlphaFoldDB" id="A0A238VY65"/>
<proteinExistence type="predicted"/>
<reference evidence="2 3" key="1">
    <citation type="submission" date="2017-06" db="EMBL/GenBank/DDBJ databases">
        <authorList>
            <person name="Kim H.J."/>
            <person name="Triplett B.A."/>
        </authorList>
    </citation>
    <scope>NUCLEOTIDE SEQUENCE [LARGE SCALE GENOMIC DNA]</scope>
    <source>
        <strain evidence="2 3">DSM 45207</strain>
    </source>
</reference>
<dbReference type="RefSeq" id="WP_217898467.1">
    <property type="nucleotide sequence ID" value="NZ_FZNW01000004.1"/>
</dbReference>